<dbReference type="EMBL" id="JAHZUY010000096">
    <property type="protein sequence ID" value="MBW8271400.1"/>
    <property type="molecule type" value="Genomic_DNA"/>
</dbReference>
<protein>
    <submittedName>
        <fullName evidence="2">Uncharacterized protein</fullName>
    </submittedName>
</protein>
<dbReference type="Proteomes" id="UP001519924">
    <property type="component" value="Unassembled WGS sequence"/>
</dbReference>
<reference evidence="2 3" key="1">
    <citation type="submission" date="2021-08" db="EMBL/GenBank/DDBJ databases">
        <title>Caldovatus sediminis gen. nov., sp. nov., a moderately thermophilic bacterium isolated from a hot spring.</title>
        <authorList>
            <person name="Hu C.-J."/>
            <person name="Li W.-J."/>
            <person name="Xian W.-D."/>
        </authorList>
    </citation>
    <scope>NUCLEOTIDE SEQUENCE [LARGE SCALE GENOMIC DNA]</scope>
    <source>
        <strain evidence="2 3">SYSU G05006</strain>
    </source>
</reference>
<dbReference type="RefSeq" id="WP_220119163.1">
    <property type="nucleotide sequence ID" value="NZ_JAHZUY010000096.1"/>
</dbReference>
<evidence type="ECO:0000313" key="2">
    <source>
        <dbReference type="EMBL" id="MBW8271400.1"/>
    </source>
</evidence>
<feature type="region of interest" description="Disordered" evidence="1">
    <location>
        <begin position="1"/>
        <end position="29"/>
    </location>
</feature>
<proteinExistence type="predicted"/>
<organism evidence="2 3">
    <name type="scientific">Caldovatus aquaticus</name>
    <dbReference type="NCBI Taxonomy" id="2865671"/>
    <lineage>
        <taxon>Bacteria</taxon>
        <taxon>Pseudomonadati</taxon>
        <taxon>Pseudomonadota</taxon>
        <taxon>Alphaproteobacteria</taxon>
        <taxon>Acetobacterales</taxon>
        <taxon>Roseomonadaceae</taxon>
        <taxon>Caldovatus</taxon>
    </lineage>
</organism>
<keyword evidence="3" id="KW-1185">Reference proteome</keyword>
<evidence type="ECO:0000313" key="3">
    <source>
        <dbReference type="Proteomes" id="UP001519924"/>
    </source>
</evidence>
<evidence type="ECO:0000256" key="1">
    <source>
        <dbReference type="SAM" id="MobiDB-lite"/>
    </source>
</evidence>
<comment type="caution">
    <text evidence="2">The sequence shown here is derived from an EMBL/GenBank/DDBJ whole genome shotgun (WGS) entry which is preliminary data.</text>
</comment>
<sequence length="89" mass="9039">MGAASSREAGSGRRVLRGLPSGAGGRARRPGLRGWAAWLLLPLALGGAAPPAAAAGPAQARSQSLAERDLRRTVTSLVTALRIAEGCRI</sequence>
<name>A0ABS7F701_9PROT</name>
<feature type="non-terminal residue" evidence="2">
    <location>
        <position position="89"/>
    </location>
</feature>
<accession>A0ABS7F701</accession>
<gene>
    <name evidence="2" type="ORF">K1J50_18135</name>
</gene>